<dbReference type="OrthoDB" id="10534761at2759"/>
<dbReference type="AlphaFoldDB" id="M7U503"/>
<organism evidence="2 3">
    <name type="scientific">Botryotinia fuckeliana (strain BcDW1)</name>
    <name type="common">Noble rot fungus</name>
    <name type="synonym">Botrytis cinerea</name>
    <dbReference type="NCBI Taxonomy" id="1290391"/>
    <lineage>
        <taxon>Eukaryota</taxon>
        <taxon>Fungi</taxon>
        <taxon>Dikarya</taxon>
        <taxon>Ascomycota</taxon>
        <taxon>Pezizomycotina</taxon>
        <taxon>Leotiomycetes</taxon>
        <taxon>Helotiales</taxon>
        <taxon>Sclerotiniaceae</taxon>
        <taxon>Botrytis</taxon>
    </lineage>
</organism>
<dbReference type="HOGENOM" id="CLU_183210_0_0_1"/>
<gene>
    <name evidence="2" type="ORF">BcDW1_420</name>
</gene>
<dbReference type="EMBL" id="KB707681">
    <property type="protein sequence ID" value="EMR90961.1"/>
    <property type="molecule type" value="Genomic_DNA"/>
</dbReference>
<feature type="compositionally biased region" description="Basic and acidic residues" evidence="1">
    <location>
        <begin position="58"/>
        <end position="67"/>
    </location>
</feature>
<evidence type="ECO:0000313" key="2">
    <source>
        <dbReference type="EMBL" id="EMR90961.1"/>
    </source>
</evidence>
<sequence length="76" mass="8441">MAPQTTNRAVEMANGQMVTTEEEYEERKKKMSRMGLEGVDNPANVIPGSPFTSSSELKPNEVREKARLASQKILSD</sequence>
<name>M7U503_BOTF1</name>
<feature type="region of interest" description="Disordered" evidence="1">
    <location>
        <begin position="1"/>
        <end position="76"/>
    </location>
</feature>
<evidence type="ECO:0000313" key="3">
    <source>
        <dbReference type="Proteomes" id="UP000012045"/>
    </source>
</evidence>
<accession>M7U503</accession>
<reference evidence="3" key="1">
    <citation type="journal article" date="2013" name="Genome Announc.">
        <title>Draft genome sequence of Botrytis cinerea BcDW1, inoculum for noble rot of grape berries.</title>
        <authorList>
            <person name="Blanco-Ulate B."/>
            <person name="Allen G."/>
            <person name="Powell A.L."/>
            <person name="Cantu D."/>
        </authorList>
    </citation>
    <scope>NUCLEOTIDE SEQUENCE [LARGE SCALE GENOMIC DNA]</scope>
    <source>
        <strain evidence="3">BcDW1</strain>
    </source>
</reference>
<protein>
    <submittedName>
        <fullName evidence="2">Uncharacterized protein</fullName>
    </submittedName>
</protein>
<proteinExistence type="predicted"/>
<evidence type="ECO:0000256" key="1">
    <source>
        <dbReference type="SAM" id="MobiDB-lite"/>
    </source>
</evidence>
<dbReference type="Proteomes" id="UP000012045">
    <property type="component" value="Unassembled WGS sequence"/>
</dbReference>
<dbReference type="STRING" id="1290391.M7U503"/>